<evidence type="ECO:0000313" key="4">
    <source>
        <dbReference type="Proteomes" id="UP000023152"/>
    </source>
</evidence>
<evidence type="ECO:0000256" key="1">
    <source>
        <dbReference type="SAM" id="Phobius"/>
    </source>
</evidence>
<keyword evidence="4" id="KW-1185">Reference proteome</keyword>
<dbReference type="Proteomes" id="UP000023152">
    <property type="component" value="Unassembled WGS sequence"/>
</dbReference>
<sequence length="195" mass="22161">MAVTLAGVICYLLFLHFRQTSESKGVYLNEYVCQVLNDTNRQWANNSMCEKTLFSYSLNVTTSLGNSRKCVGNTLQLCNVTQSLTVGQQLFCTNNVTSKFEECTIWSLNFTPIADYNFSHHRHNTTESQPAKQGTGLLIAAIVMFVLAILMCPFAFNGEFFLFFVVDFCLMFLILCLSLFLKNKLNSTEKFRMNV</sequence>
<protein>
    <submittedName>
        <fullName evidence="3">Uncharacterized protein</fullName>
    </submittedName>
</protein>
<name>X6P3C4_RETFI</name>
<feature type="signal peptide" evidence="2">
    <location>
        <begin position="1"/>
        <end position="23"/>
    </location>
</feature>
<feature type="chain" id="PRO_5004975917" evidence="2">
    <location>
        <begin position="24"/>
        <end position="195"/>
    </location>
</feature>
<reference evidence="3 4" key="1">
    <citation type="journal article" date="2013" name="Curr. Biol.">
        <title>The Genome of the Foraminiferan Reticulomyxa filosa.</title>
        <authorList>
            <person name="Glockner G."/>
            <person name="Hulsmann N."/>
            <person name="Schleicher M."/>
            <person name="Noegel A.A."/>
            <person name="Eichinger L."/>
            <person name="Gallinger C."/>
            <person name="Pawlowski J."/>
            <person name="Sierra R."/>
            <person name="Euteneuer U."/>
            <person name="Pillet L."/>
            <person name="Moustafa A."/>
            <person name="Platzer M."/>
            <person name="Groth M."/>
            <person name="Szafranski K."/>
            <person name="Schliwa M."/>
        </authorList>
    </citation>
    <scope>NUCLEOTIDE SEQUENCE [LARGE SCALE GENOMIC DNA]</scope>
</reference>
<accession>X6P3C4</accession>
<organism evidence="3 4">
    <name type="scientific">Reticulomyxa filosa</name>
    <dbReference type="NCBI Taxonomy" id="46433"/>
    <lineage>
        <taxon>Eukaryota</taxon>
        <taxon>Sar</taxon>
        <taxon>Rhizaria</taxon>
        <taxon>Retaria</taxon>
        <taxon>Foraminifera</taxon>
        <taxon>Monothalamids</taxon>
        <taxon>Reticulomyxidae</taxon>
        <taxon>Reticulomyxa</taxon>
    </lineage>
</organism>
<evidence type="ECO:0000313" key="3">
    <source>
        <dbReference type="EMBL" id="ETO32628.1"/>
    </source>
</evidence>
<gene>
    <name evidence="3" type="ORF">RFI_04488</name>
</gene>
<comment type="caution">
    <text evidence="3">The sequence shown here is derived from an EMBL/GenBank/DDBJ whole genome shotgun (WGS) entry which is preliminary data.</text>
</comment>
<evidence type="ECO:0000256" key="2">
    <source>
        <dbReference type="SAM" id="SignalP"/>
    </source>
</evidence>
<feature type="transmembrane region" description="Helical" evidence="1">
    <location>
        <begin position="162"/>
        <end position="181"/>
    </location>
</feature>
<keyword evidence="2" id="KW-0732">Signal</keyword>
<keyword evidence="1" id="KW-1133">Transmembrane helix</keyword>
<proteinExistence type="predicted"/>
<dbReference type="EMBL" id="ASPP01004046">
    <property type="protein sequence ID" value="ETO32628.1"/>
    <property type="molecule type" value="Genomic_DNA"/>
</dbReference>
<keyword evidence="1" id="KW-0812">Transmembrane</keyword>
<dbReference type="AlphaFoldDB" id="X6P3C4"/>
<feature type="transmembrane region" description="Helical" evidence="1">
    <location>
        <begin position="137"/>
        <end position="156"/>
    </location>
</feature>
<keyword evidence="1" id="KW-0472">Membrane</keyword>